<dbReference type="CDD" id="cd03784">
    <property type="entry name" value="GT1_Gtf-like"/>
    <property type="match status" value="1"/>
</dbReference>
<evidence type="ECO:0000256" key="3">
    <source>
        <dbReference type="SAM" id="Phobius"/>
    </source>
</evidence>
<dbReference type="Pfam" id="PF00201">
    <property type="entry name" value="UDPGT"/>
    <property type="match status" value="1"/>
</dbReference>
<comment type="caution">
    <text evidence="4">The sequence shown here is derived from an EMBL/GenBank/DDBJ whole genome shotgun (WGS) entry which is preliminary data.</text>
</comment>
<dbReference type="AlphaFoldDB" id="A0A8H3IDC6"/>
<keyword evidence="5" id="KW-1185">Reference proteome</keyword>
<keyword evidence="3" id="KW-0812">Transmembrane</keyword>
<name>A0A8H3IDC6_9LECA</name>
<accession>A0A8H3IDC6</accession>
<organism evidence="4 5">
    <name type="scientific">Imshaugia aleurites</name>
    <dbReference type="NCBI Taxonomy" id="172621"/>
    <lineage>
        <taxon>Eukaryota</taxon>
        <taxon>Fungi</taxon>
        <taxon>Dikarya</taxon>
        <taxon>Ascomycota</taxon>
        <taxon>Pezizomycotina</taxon>
        <taxon>Lecanoromycetes</taxon>
        <taxon>OSLEUM clade</taxon>
        <taxon>Lecanoromycetidae</taxon>
        <taxon>Lecanorales</taxon>
        <taxon>Lecanorineae</taxon>
        <taxon>Parmeliaceae</taxon>
        <taxon>Imshaugia</taxon>
    </lineage>
</organism>
<evidence type="ECO:0000256" key="1">
    <source>
        <dbReference type="ARBA" id="ARBA00022676"/>
    </source>
</evidence>
<reference evidence="4" key="1">
    <citation type="submission" date="2021-03" db="EMBL/GenBank/DDBJ databases">
        <authorList>
            <person name="Tagirdzhanova G."/>
        </authorList>
    </citation>
    <scope>NUCLEOTIDE SEQUENCE</scope>
</reference>
<dbReference type="InterPro" id="IPR002213">
    <property type="entry name" value="UDP_glucos_trans"/>
</dbReference>
<keyword evidence="1" id="KW-0328">Glycosyltransferase</keyword>
<sequence length="535" mass="59725">MDEYADGSSVSSKVPLTRRYLVVVTAGGETNATPIFEIGRILAARGHTVEFGTLEGQEIWAEKYDFVTKTHILGSGAPADETEREYKKMSDWNIDQGFGPVLETKKFLDASWPSVYGGLKSLMIGPSTRPDFIISDYLVDAVRDMQLEFNVPIAMHWPQMPTMMLPASYIPGYAGLQIDVLTSEHATMWQRIRNELVPIRSLPALFRYYIFLRKMRRASGVHTMLPRTSKPDHLVLVNSCYGVETPKDLPPLVHAIGPVLADEYLPLTEPFQNFLDDHGRVLYMALGTHVLLGGETLQSLVEGALGAMRMDYIDGVIWSIGETARKELKREVVLRAHGSEGFTIGDLLDGQLLDFWLPTFAPQRAVLDHPHTRLYLTHGGASSTNETIWHDVPVITLGVYFDQLQNSLRLASAGVSENLDRRTFTSSDFTALVAKILRDKNGSFHSNCERLKAIARIASRRKYLAADLIEEVLADFEGRQQEGKDRPMHLQTADMRMPKWKAQNWDLYAVVGAGSLFVLAIAVALPVALAKALRV</sequence>
<evidence type="ECO:0000313" key="5">
    <source>
        <dbReference type="Proteomes" id="UP000664534"/>
    </source>
</evidence>
<dbReference type="OrthoDB" id="5835829at2759"/>
<protein>
    <submittedName>
        <fullName evidence="4">Uncharacterized protein</fullName>
    </submittedName>
</protein>
<evidence type="ECO:0000256" key="2">
    <source>
        <dbReference type="ARBA" id="ARBA00022679"/>
    </source>
</evidence>
<keyword evidence="3" id="KW-1133">Transmembrane helix</keyword>
<keyword evidence="2" id="KW-0808">Transferase</keyword>
<dbReference type="Gene3D" id="3.40.50.2000">
    <property type="entry name" value="Glycogen Phosphorylase B"/>
    <property type="match status" value="2"/>
</dbReference>
<dbReference type="SUPFAM" id="SSF53756">
    <property type="entry name" value="UDP-Glycosyltransferase/glycogen phosphorylase"/>
    <property type="match status" value="1"/>
</dbReference>
<dbReference type="PANTHER" id="PTHR48043:SF145">
    <property type="entry name" value="FI06409P-RELATED"/>
    <property type="match status" value="1"/>
</dbReference>
<feature type="transmembrane region" description="Helical" evidence="3">
    <location>
        <begin position="507"/>
        <end position="530"/>
    </location>
</feature>
<dbReference type="Proteomes" id="UP000664534">
    <property type="component" value="Unassembled WGS sequence"/>
</dbReference>
<gene>
    <name evidence="4" type="ORF">IMSHALPRED_008373</name>
</gene>
<dbReference type="PANTHER" id="PTHR48043">
    <property type="entry name" value="EG:EG0003.4 PROTEIN-RELATED"/>
    <property type="match status" value="1"/>
</dbReference>
<dbReference type="EMBL" id="CAJPDT010000006">
    <property type="protein sequence ID" value="CAF9909474.1"/>
    <property type="molecule type" value="Genomic_DNA"/>
</dbReference>
<evidence type="ECO:0000313" key="4">
    <source>
        <dbReference type="EMBL" id="CAF9909474.1"/>
    </source>
</evidence>
<dbReference type="InterPro" id="IPR050271">
    <property type="entry name" value="UDP-glycosyltransferase"/>
</dbReference>
<keyword evidence="3" id="KW-0472">Membrane</keyword>
<dbReference type="GO" id="GO:0008194">
    <property type="term" value="F:UDP-glycosyltransferase activity"/>
    <property type="evidence" value="ECO:0007669"/>
    <property type="project" value="InterPro"/>
</dbReference>
<proteinExistence type="predicted"/>